<keyword evidence="3" id="KW-0966">Cell projection</keyword>
<evidence type="ECO:0000256" key="1">
    <source>
        <dbReference type="SAM" id="Coils"/>
    </source>
</evidence>
<feature type="coiled-coil region" evidence="1">
    <location>
        <begin position="29"/>
        <end position="105"/>
    </location>
</feature>
<evidence type="ECO:0000256" key="2">
    <source>
        <dbReference type="SAM" id="MobiDB-lite"/>
    </source>
</evidence>
<feature type="region of interest" description="Disordered" evidence="2">
    <location>
        <begin position="106"/>
        <end position="135"/>
    </location>
</feature>
<accession>A0AAW9S3D6</accession>
<sequence>MKSRENLIRLKRFQADEKRRQVMQIETMIADFARMVEELDRQILEEERRVGVDDVTHFAYPTFAKAAAQRRDNLKGSIAGLEEQLATAREAFAEAHEELKKVELLQERNQDRERGDDAQAMGAEMGTIGLAMRAG</sequence>
<keyword evidence="3" id="KW-0282">Flagellum</keyword>
<dbReference type="RefSeq" id="WP_340331818.1">
    <property type="nucleotide sequence ID" value="NZ_JAZHOF010000010.1"/>
</dbReference>
<dbReference type="GO" id="GO:0071973">
    <property type="term" value="P:bacterial-type flagellum-dependent cell motility"/>
    <property type="evidence" value="ECO:0007669"/>
    <property type="project" value="InterPro"/>
</dbReference>
<dbReference type="Proteomes" id="UP001378188">
    <property type="component" value="Unassembled WGS sequence"/>
</dbReference>
<evidence type="ECO:0000313" key="4">
    <source>
        <dbReference type="Proteomes" id="UP001378188"/>
    </source>
</evidence>
<protein>
    <submittedName>
        <fullName evidence="3">Flagellar FliJ family protein</fullName>
    </submittedName>
</protein>
<feature type="compositionally biased region" description="Basic and acidic residues" evidence="2">
    <location>
        <begin position="106"/>
        <end position="117"/>
    </location>
</feature>
<comment type="caution">
    <text evidence="3">The sequence shown here is derived from an EMBL/GenBank/DDBJ whole genome shotgun (WGS) entry which is preliminary data.</text>
</comment>
<proteinExistence type="predicted"/>
<gene>
    <name evidence="3" type="ORF">V3328_21700</name>
</gene>
<dbReference type="GO" id="GO:0009288">
    <property type="term" value="C:bacterial-type flagellum"/>
    <property type="evidence" value="ECO:0007669"/>
    <property type="project" value="InterPro"/>
</dbReference>
<dbReference type="InterPro" id="IPR012823">
    <property type="entry name" value="Flagell_FliJ"/>
</dbReference>
<organism evidence="3 4">
    <name type="scientific">Microbaculum marinum</name>
    <dbReference type="NCBI Taxonomy" id="1764581"/>
    <lineage>
        <taxon>Bacteria</taxon>
        <taxon>Pseudomonadati</taxon>
        <taxon>Pseudomonadota</taxon>
        <taxon>Alphaproteobacteria</taxon>
        <taxon>Hyphomicrobiales</taxon>
        <taxon>Tepidamorphaceae</taxon>
        <taxon>Microbaculum</taxon>
    </lineage>
</organism>
<evidence type="ECO:0000313" key="3">
    <source>
        <dbReference type="EMBL" id="MEJ8574116.1"/>
    </source>
</evidence>
<keyword evidence="3" id="KW-0969">Cilium</keyword>
<dbReference type="AlphaFoldDB" id="A0AAW9S3D6"/>
<dbReference type="EMBL" id="JAZHOF010000010">
    <property type="protein sequence ID" value="MEJ8574116.1"/>
    <property type="molecule type" value="Genomic_DNA"/>
</dbReference>
<keyword evidence="4" id="KW-1185">Reference proteome</keyword>
<keyword evidence="1" id="KW-0175">Coiled coil</keyword>
<reference evidence="3 4" key="1">
    <citation type="submission" date="2024-02" db="EMBL/GenBank/DDBJ databases">
        <title>Genome analysis and characterization of Microbaculum marinisediminis sp. nov., isolated from marine sediment.</title>
        <authorList>
            <person name="Du Z.-J."/>
            <person name="Ye Y.-Q."/>
            <person name="Zhang Z.-R."/>
            <person name="Yuan S.-M."/>
            <person name="Zhang X.-Y."/>
        </authorList>
    </citation>
    <scope>NUCLEOTIDE SEQUENCE [LARGE SCALE GENOMIC DNA]</scope>
    <source>
        <strain evidence="3 4">SDUM1044001</strain>
    </source>
</reference>
<dbReference type="Pfam" id="PF02050">
    <property type="entry name" value="FliJ"/>
    <property type="match status" value="1"/>
</dbReference>
<name>A0AAW9S3D6_9HYPH</name>